<dbReference type="SMART" id="SM00283">
    <property type="entry name" value="MA"/>
    <property type="match status" value="1"/>
</dbReference>
<reference evidence="7 8" key="1">
    <citation type="submission" date="2020-08" db="EMBL/GenBank/DDBJ databases">
        <title>Genomic Encyclopedia of Type Strains, Phase IV (KMG-IV): sequencing the most valuable type-strain genomes for metagenomic binning, comparative biology and taxonomic classification.</title>
        <authorList>
            <person name="Goeker M."/>
        </authorList>
    </citation>
    <scope>NUCLEOTIDE SEQUENCE [LARGE SCALE GENOMIC DNA]</scope>
    <source>
        <strain evidence="7 8">DSM 19979</strain>
    </source>
</reference>
<protein>
    <submittedName>
        <fullName evidence="7">PAS domain S-box-containing protein</fullName>
    </submittedName>
</protein>
<gene>
    <name evidence="7" type="ORF">GGQ83_000188</name>
</gene>
<feature type="domain" description="PAS" evidence="5">
    <location>
        <begin position="143"/>
        <end position="186"/>
    </location>
</feature>
<dbReference type="SUPFAM" id="SSF58104">
    <property type="entry name" value="Methyl-accepting chemotaxis protein (MCP) signaling domain"/>
    <property type="match status" value="1"/>
</dbReference>
<dbReference type="GO" id="GO:0006935">
    <property type="term" value="P:chemotaxis"/>
    <property type="evidence" value="ECO:0007669"/>
    <property type="project" value="InterPro"/>
</dbReference>
<dbReference type="PROSITE" id="PS50111">
    <property type="entry name" value="CHEMOTAXIS_TRANSDUC_2"/>
    <property type="match status" value="1"/>
</dbReference>
<comment type="similarity">
    <text evidence="2">Belongs to the methyl-accepting chemotaxis (MCP) protein family.</text>
</comment>
<dbReference type="EMBL" id="JACIDJ010000001">
    <property type="protein sequence ID" value="MBB3896762.1"/>
    <property type="molecule type" value="Genomic_DNA"/>
</dbReference>
<evidence type="ECO:0000259" key="4">
    <source>
        <dbReference type="PROSITE" id="PS50111"/>
    </source>
</evidence>
<dbReference type="SMART" id="SM00086">
    <property type="entry name" value="PAC"/>
    <property type="match status" value="1"/>
</dbReference>
<evidence type="ECO:0000313" key="8">
    <source>
        <dbReference type="Proteomes" id="UP000553193"/>
    </source>
</evidence>
<dbReference type="Gene3D" id="1.10.287.950">
    <property type="entry name" value="Methyl-accepting chemotaxis protein"/>
    <property type="match status" value="1"/>
</dbReference>
<dbReference type="GO" id="GO:0016020">
    <property type="term" value="C:membrane"/>
    <property type="evidence" value="ECO:0007669"/>
    <property type="project" value="InterPro"/>
</dbReference>
<dbReference type="PROSITE" id="PS50113">
    <property type="entry name" value="PAC"/>
    <property type="match status" value="1"/>
</dbReference>
<dbReference type="InterPro" id="IPR013656">
    <property type="entry name" value="PAS_4"/>
</dbReference>
<dbReference type="SMART" id="SM00091">
    <property type="entry name" value="PAS"/>
    <property type="match status" value="2"/>
</dbReference>
<accession>A0A840A7B0</accession>
<sequence length="488" mass="52225">MFLRPRPSLLHDLRLAALDALRAKVMIADPDLTIVYANPAVMRLLGEAEAELRQALPRFSLAGLIGSNIDVFHRQPDHQRRMLAVLDKPHAATIQIGPHVFDLLVTPLTREGQRLGFVVEWEDAKYRLLNLDYAAQIEAIGRSNAVISFDPQGNILDANPPFLSVMGYALEEVRGKSHAMFMPPEEARTPEYAAMWEDLRAGRFRTGRIRRMAKGGRMVWIEATYNPILDEKGRVVKVVKFASDVTAQAQLAAQLGETVLEVDHTVQETRAAAAKTVAATGQATGDIRDAAASGGEMARAMRDVLRGMDRAREGTEAAFAQALAVSDNTDAMARASQAMGGIVALIRSVASQINLLALNATIEAARAGEAGKGFAVVAGEVKNLAVQAARATEQITTEIDGLQNLSTGVAQAVTGIRDAVGGVREEVAQATTAVQAQTDGAERIRTQLETAAGAVEGLAREMTGISEAVSKVSDSVTRTREASQAMGS</sequence>
<evidence type="ECO:0000256" key="3">
    <source>
        <dbReference type="PROSITE-ProRule" id="PRU00284"/>
    </source>
</evidence>
<dbReference type="AlphaFoldDB" id="A0A840A7B0"/>
<dbReference type="Pfam" id="PF08448">
    <property type="entry name" value="PAS_4"/>
    <property type="match status" value="1"/>
</dbReference>
<evidence type="ECO:0000256" key="1">
    <source>
        <dbReference type="ARBA" id="ARBA00023224"/>
    </source>
</evidence>
<dbReference type="InterPro" id="IPR004089">
    <property type="entry name" value="MCPsignal_dom"/>
</dbReference>
<dbReference type="GO" id="GO:0004888">
    <property type="term" value="F:transmembrane signaling receptor activity"/>
    <property type="evidence" value="ECO:0007669"/>
    <property type="project" value="InterPro"/>
</dbReference>
<dbReference type="NCBIfam" id="TIGR00229">
    <property type="entry name" value="sensory_box"/>
    <property type="match status" value="1"/>
</dbReference>
<evidence type="ECO:0000259" key="5">
    <source>
        <dbReference type="PROSITE" id="PS50112"/>
    </source>
</evidence>
<comment type="caution">
    <text evidence="7">The sequence shown here is derived from an EMBL/GenBank/DDBJ whole genome shotgun (WGS) entry which is preliminary data.</text>
</comment>
<dbReference type="InterPro" id="IPR013655">
    <property type="entry name" value="PAS_fold_3"/>
</dbReference>
<dbReference type="PRINTS" id="PR00260">
    <property type="entry name" value="CHEMTRNSDUCR"/>
</dbReference>
<dbReference type="InterPro" id="IPR035965">
    <property type="entry name" value="PAS-like_dom_sf"/>
</dbReference>
<dbReference type="SUPFAM" id="SSF55785">
    <property type="entry name" value="PYP-like sensor domain (PAS domain)"/>
    <property type="match status" value="2"/>
</dbReference>
<dbReference type="Pfam" id="PF08447">
    <property type="entry name" value="PAS_3"/>
    <property type="match status" value="1"/>
</dbReference>
<dbReference type="Gene3D" id="3.30.450.20">
    <property type="entry name" value="PAS domain"/>
    <property type="match status" value="2"/>
</dbReference>
<keyword evidence="8" id="KW-1185">Reference proteome</keyword>
<keyword evidence="1 3" id="KW-0807">Transducer</keyword>
<name>A0A840A7B0_9PROT</name>
<organism evidence="7 8">
    <name type="scientific">Roseococcus suduntuyensis</name>
    <dbReference type="NCBI Taxonomy" id="455361"/>
    <lineage>
        <taxon>Bacteria</taxon>
        <taxon>Pseudomonadati</taxon>
        <taxon>Pseudomonadota</taxon>
        <taxon>Alphaproteobacteria</taxon>
        <taxon>Acetobacterales</taxon>
        <taxon>Roseomonadaceae</taxon>
        <taxon>Roseococcus</taxon>
    </lineage>
</organism>
<dbReference type="PANTHER" id="PTHR32089:SF112">
    <property type="entry name" value="LYSOZYME-LIKE PROTEIN-RELATED"/>
    <property type="match status" value="1"/>
</dbReference>
<evidence type="ECO:0000259" key="6">
    <source>
        <dbReference type="PROSITE" id="PS50113"/>
    </source>
</evidence>
<dbReference type="InterPro" id="IPR004090">
    <property type="entry name" value="Chemotax_Me-accpt_rcpt"/>
</dbReference>
<evidence type="ECO:0000256" key="2">
    <source>
        <dbReference type="ARBA" id="ARBA00029447"/>
    </source>
</evidence>
<dbReference type="Pfam" id="PF00015">
    <property type="entry name" value="MCPsignal"/>
    <property type="match status" value="1"/>
</dbReference>
<dbReference type="InterPro" id="IPR000700">
    <property type="entry name" value="PAS-assoc_C"/>
</dbReference>
<dbReference type="InterPro" id="IPR001610">
    <property type="entry name" value="PAC"/>
</dbReference>
<evidence type="ECO:0000313" key="7">
    <source>
        <dbReference type="EMBL" id="MBB3896762.1"/>
    </source>
</evidence>
<feature type="domain" description="Methyl-accepting transducer" evidence="4">
    <location>
        <begin position="244"/>
        <end position="477"/>
    </location>
</feature>
<feature type="domain" description="PAS" evidence="5">
    <location>
        <begin position="17"/>
        <end position="52"/>
    </location>
</feature>
<dbReference type="PANTHER" id="PTHR32089">
    <property type="entry name" value="METHYL-ACCEPTING CHEMOTAXIS PROTEIN MCPB"/>
    <property type="match status" value="1"/>
</dbReference>
<dbReference type="PROSITE" id="PS50112">
    <property type="entry name" value="PAS"/>
    <property type="match status" value="2"/>
</dbReference>
<dbReference type="GO" id="GO:0007165">
    <property type="term" value="P:signal transduction"/>
    <property type="evidence" value="ECO:0007669"/>
    <property type="project" value="UniProtKB-KW"/>
</dbReference>
<feature type="domain" description="PAC" evidence="6">
    <location>
        <begin position="205"/>
        <end position="257"/>
    </location>
</feature>
<dbReference type="InterPro" id="IPR000014">
    <property type="entry name" value="PAS"/>
</dbReference>
<dbReference type="CDD" id="cd00130">
    <property type="entry name" value="PAS"/>
    <property type="match status" value="2"/>
</dbReference>
<dbReference type="RefSeq" id="WP_184381722.1">
    <property type="nucleotide sequence ID" value="NZ_JACIDJ010000001.1"/>
</dbReference>
<proteinExistence type="inferred from homology"/>
<dbReference type="Proteomes" id="UP000553193">
    <property type="component" value="Unassembled WGS sequence"/>
</dbReference>